<sequence length="1296" mass="142587">MAKTVLVLGATGTQGGSVAKLLLQYPQQYQVRCLTRNPGSDKAKALAAQGAEVVKADLTIPSTLPEAFKDIWGVFAVTDFYDTAVLDDPMSEEKQGQHIVEASVAAGVECFLWSTLPSSREISGGKFVTRLYEGKQSVDAVIRAAGLKGCFIRTGNFYENMILRKYASYDKDTDVITMTRPIIGPNAELTSLYVEKDLSAVCKAVFDQWETKKASLDGKYFLASGARETMGQINTVLEKVSGKKVIYNVKPTCGIPDRDIMLQLYNNVGMYPGVEIPPPEVLELGVKLHSAEDFIRERLLPHLGISPPPTHLERHGTPSDASCASTRGETSSRGSGEADPLQHEGAVSSLDLFLATFQLHFSLYPSASRLPRFIPLSVIPQLGFNTMSSSDAQDRGARNEDGDQDPSGAHDAPAVAPCDNENGDEKRGDVVEVATGASAGAESLEKPERPVKKMKRGKYISRACTSCQQRKIKCEGGDPCRQCLIKQLPCLSSAPRGSGQQGRRDSRATAGEIHVQPGVGPLPSSAESTISSEILARLDAVERHLRLMRPPGPDSTIPPLNHISPDEQLKHSPAKLQSALEADGQTFAGEITMNPAFEDDNDTLDHNSVVSSGLRLEHSSPASSLHPPETSPGELGVRKGRWWFDSILAQHGVTIDENQSRYYLQVYLDEIHPMYPFIHPPAIWETFNEMWQYSTPWPTAESAEGEHMRVSMALVCFCLALGRCSISSRIADPSGVSSSGWSLYCVGKSLLQDLLETSNTATKSLLMLQVLIVRVIYLFRLDANQKAARVLALTVSVAHTIGIHRQSTIDTMPAFYNQLYCRAWWVIYMIDRRIALESGKPFLIQDSNVDTALPIDLSDEWMTRFSTRNEKMAELQHEITAEVARDILPSPIPYVVAMIRYSRVAGKAWEVLYGVKASSAPTFAMVEYVDTVLCKLLDTAPKNLRYDPDEPYESQFSTSLRWQIKQTVILSTCCTYLRLLIRRPLLPSSKPLSLTEEDDLESSIECAGLAAKILTAHQNIKDDLIKYSFALSHYVTSCAMIMIALLSRELGSKKRYGSLVLAATQSLNLYSHKVWVSGKMTRCVSRLSRLVHQTLAGNMNDSHGRLSPKSVRRDSRAEKPLQQLTPQAEDQEPYRISSRPGTSIHHSSDLDGSVDAVRGARREQGSDGFSYNPDVSGASVERSSANFRKNEQLSESWMAGPSCDSRNSWVMSDFNFETFGEQFGSNGVGFSTFSGNERLDTTRDANSVADRDYGEAKLGVLGLNGAFNLDMDMDPALMDLYDTSTMDLDILGSNLL</sequence>
<dbReference type="GO" id="GO:0008270">
    <property type="term" value="F:zinc ion binding"/>
    <property type="evidence" value="ECO:0007669"/>
    <property type="project" value="InterPro"/>
</dbReference>
<comment type="caution">
    <text evidence="5">The sequence shown here is derived from an EMBL/GenBank/DDBJ whole genome shotgun (WGS) entry which is preliminary data.</text>
</comment>
<reference evidence="5" key="1">
    <citation type="journal article" date="2021" name="Nat. Commun.">
        <title>Genetic determinants of endophytism in the Arabidopsis root mycobiome.</title>
        <authorList>
            <person name="Mesny F."/>
            <person name="Miyauchi S."/>
            <person name="Thiergart T."/>
            <person name="Pickel B."/>
            <person name="Atanasova L."/>
            <person name="Karlsson M."/>
            <person name="Huettel B."/>
            <person name="Barry K.W."/>
            <person name="Haridas S."/>
            <person name="Chen C."/>
            <person name="Bauer D."/>
            <person name="Andreopoulos W."/>
            <person name="Pangilinan J."/>
            <person name="LaButti K."/>
            <person name="Riley R."/>
            <person name="Lipzen A."/>
            <person name="Clum A."/>
            <person name="Drula E."/>
            <person name="Henrissat B."/>
            <person name="Kohler A."/>
            <person name="Grigoriev I.V."/>
            <person name="Martin F.M."/>
            <person name="Hacquard S."/>
        </authorList>
    </citation>
    <scope>NUCLEOTIDE SEQUENCE</scope>
    <source>
        <strain evidence="5">FSSC 5 MPI-SDFR-AT-0091</strain>
    </source>
</reference>
<feature type="compositionally biased region" description="Basic and acidic residues" evidence="3">
    <location>
        <begin position="392"/>
        <end position="401"/>
    </location>
</feature>
<dbReference type="InterPro" id="IPR036291">
    <property type="entry name" value="NAD(P)-bd_dom_sf"/>
</dbReference>
<accession>A0A9P9KJ23</accession>
<dbReference type="CDD" id="cd00067">
    <property type="entry name" value="GAL4"/>
    <property type="match status" value="1"/>
</dbReference>
<dbReference type="EMBL" id="JAGTJS010000010">
    <property type="protein sequence ID" value="KAH7254429.1"/>
    <property type="molecule type" value="Genomic_DNA"/>
</dbReference>
<protein>
    <recommendedName>
        <fullName evidence="4">Zn(2)-C6 fungal-type domain-containing protein</fullName>
    </recommendedName>
</protein>
<evidence type="ECO:0000256" key="3">
    <source>
        <dbReference type="SAM" id="MobiDB-lite"/>
    </source>
</evidence>
<dbReference type="InterPro" id="IPR001138">
    <property type="entry name" value="Zn2Cys6_DnaBD"/>
</dbReference>
<dbReference type="SUPFAM" id="SSF57701">
    <property type="entry name" value="Zn2/Cys6 DNA-binding domain"/>
    <property type="match status" value="1"/>
</dbReference>
<dbReference type="OrthoDB" id="5296287at2759"/>
<dbReference type="PROSITE" id="PS50048">
    <property type="entry name" value="ZN2_CY6_FUNGAL_2"/>
    <property type="match status" value="1"/>
</dbReference>
<evidence type="ECO:0000256" key="2">
    <source>
        <dbReference type="ARBA" id="ARBA00023242"/>
    </source>
</evidence>
<dbReference type="Gene3D" id="3.90.25.10">
    <property type="entry name" value="UDP-galactose 4-epimerase, domain 1"/>
    <property type="match status" value="1"/>
</dbReference>
<feature type="region of interest" description="Disordered" evidence="3">
    <location>
        <begin position="1098"/>
        <end position="1153"/>
    </location>
</feature>
<proteinExistence type="predicted"/>
<feature type="compositionally biased region" description="Low complexity" evidence="3">
    <location>
        <begin position="324"/>
        <end position="338"/>
    </location>
</feature>
<feature type="region of interest" description="Disordered" evidence="3">
    <location>
        <begin position="435"/>
        <end position="454"/>
    </location>
</feature>
<evidence type="ECO:0000313" key="5">
    <source>
        <dbReference type="EMBL" id="KAH7254429.1"/>
    </source>
</evidence>
<dbReference type="Gene3D" id="4.10.240.10">
    <property type="entry name" value="Zn(2)-C6 fungal-type DNA-binding domain"/>
    <property type="match status" value="1"/>
</dbReference>
<dbReference type="Gene3D" id="3.40.50.720">
    <property type="entry name" value="NAD(P)-binding Rossmann-like Domain"/>
    <property type="match status" value="1"/>
</dbReference>
<feature type="region of interest" description="Disordered" evidence="3">
    <location>
        <begin position="612"/>
        <end position="633"/>
    </location>
</feature>
<dbReference type="GO" id="GO:0003677">
    <property type="term" value="F:DNA binding"/>
    <property type="evidence" value="ECO:0007669"/>
    <property type="project" value="InterPro"/>
</dbReference>
<evidence type="ECO:0000256" key="1">
    <source>
        <dbReference type="ARBA" id="ARBA00022723"/>
    </source>
</evidence>
<feature type="region of interest" description="Disordered" evidence="3">
    <location>
        <begin position="387"/>
        <end position="426"/>
    </location>
</feature>
<feature type="domain" description="Zn(2)-C6 fungal-type" evidence="4">
    <location>
        <begin position="463"/>
        <end position="490"/>
    </location>
</feature>
<keyword evidence="1" id="KW-0479">Metal-binding</keyword>
<gene>
    <name evidence="5" type="ORF">B0J15DRAFT_423716</name>
</gene>
<dbReference type="GO" id="GO:0006351">
    <property type="term" value="P:DNA-templated transcription"/>
    <property type="evidence" value="ECO:0007669"/>
    <property type="project" value="InterPro"/>
</dbReference>
<dbReference type="PANTHER" id="PTHR46910:SF13">
    <property type="entry name" value="SPECIFIC TRANSCRIPTION FACTOR, PUTATIVE (AFU_ORTHOLOGUE AFUA_4G06190)-RELATED"/>
    <property type="match status" value="1"/>
</dbReference>
<dbReference type="Pfam" id="PF04082">
    <property type="entry name" value="Fungal_trans"/>
    <property type="match status" value="1"/>
</dbReference>
<dbReference type="SMART" id="SM00066">
    <property type="entry name" value="GAL4"/>
    <property type="match status" value="1"/>
</dbReference>
<organism evidence="5 6">
    <name type="scientific">Fusarium solani</name>
    <name type="common">Filamentous fungus</name>
    <dbReference type="NCBI Taxonomy" id="169388"/>
    <lineage>
        <taxon>Eukaryota</taxon>
        <taxon>Fungi</taxon>
        <taxon>Dikarya</taxon>
        <taxon>Ascomycota</taxon>
        <taxon>Pezizomycotina</taxon>
        <taxon>Sordariomycetes</taxon>
        <taxon>Hypocreomycetidae</taxon>
        <taxon>Hypocreales</taxon>
        <taxon>Nectriaceae</taxon>
        <taxon>Fusarium</taxon>
        <taxon>Fusarium solani species complex</taxon>
    </lineage>
</organism>
<keyword evidence="2" id="KW-0539">Nucleus</keyword>
<evidence type="ECO:0000313" key="6">
    <source>
        <dbReference type="Proteomes" id="UP000736672"/>
    </source>
</evidence>
<dbReference type="SMART" id="SM00906">
    <property type="entry name" value="Fungal_trans"/>
    <property type="match status" value="1"/>
</dbReference>
<dbReference type="SUPFAM" id="SSF51735">
    <property type="entry name" value="NAD(P)-binding Rossmann-fold domains"/>
    <property type="match status" value="1"/>
</dbReference>
<feature type="region of interest" description="Disordered" evidence="3">
    <location>
        <begin position="305"/>
        <end position="342"/>
    </location>
</feature>
<dbReference type="InterPro" id="IPR036864">
    <property type="entry name" value="Zn2-C6_fun-type_DNA-bd_sf"/>
</dbReference>
<dbReference type="InterPro" id="IPR007219">
    <property type="entry name" value="XnlR_reg_dom"/>
</dbReference>
<dbReference type="InterPro" id="IPR050987">
    <property type="entry name" value="AtrR-like"/>
</dbReference>
<dbReference type="Pfam" id="PF05368">
    <property type="entry name" value="NmrA"/>
    <property type="match status" value="1"/>
</dbReference>
<keyword evidence="6" id="KW-1185">Reference proteome</keyword>
<dbReference type="Proteomes" id="UP000736672">
    <property type="component" value="Unassembled WGS sequence"/>
</dbReference>
<dbReference type="InterPro" id="IPR008030">
    <property type="entry name" value="NmrA-like"/>
</dbReference>
<dbReference type="PANTHER" id="PTHR46910">
    <property type="entry name" value="TRANSCRIPTION FACTOR PDR1"/>
    <property type="match status" value="1"/>
</dbReference>
<name>A0A9P9KJ23_FUSSL</name>
<evidence type="ECO:0000259" key="4">
    <source>
        <dbReference type="PROSITE" id="PS50048"/>
    </source>
</evidence>
<dbReference type="GO" id="GO:0000981">
    <property type="term" value="F:DNA-binding transcription factor activity, RNA polymerase II-specific"/>
    <property type="evidence" value="ECO:0007669"/>
    <property type="project" value="InterPro"/>
</dbReference>
<dbReference type="CDD" id="cd12148">
    <property type="entry name" value="fungal_TF_MHR"/>
    <property type="match status" value="1"/>
</dbReference>
<dbReference type="Pfam" id="PF00172">
    <property type="entry name" value="Zn_clus"/>
    <property type="match status" value="1"/>
</dbReference>